<dbReference type="EMBL" id="LR798199">
    <property type="protein sequence ID" value="CAB5156676.1"/>
    <property type="molecule type" value="Genomic_DNA"/>
</dbReference>
<proteinExistence type="predicted"/>
<sequence length="166" mass="16622">MAFQSSVRQFMADGVVGDIALDGLVRATPGVLKSSDATQNLIGRAFTAVAGQDGQFVAGGLGVFAGILINSKLYALRGTTTGTLTPSTTLPNDLPVEVCNFASGIYVTLAGSASIGDQVQFDQITGVLTSRAPGAAASAGNTLISGAQVIRQNTSGAGLAMISLGN</sequence>
<evidence type="ECO:0000313" key="1">
    <source>
        <dbReference type="EMBL" id="CAB5156676.1"/>
    </source>
</evidence>
<accession>A0A6J7W8B4</accession>
<name>A0A6J7W8B4_9CAUD</name>
<protein>
    <submittedName>
        <fullName evidence="1">Uncharacterized protein</fullName>
    </submittedName>
</protein>
<dbReference type="InterPro" id="IPR054438">
    <property type="entry name" value="Struct_cement_gp24/gp6"/>
</dbReference>
<organism evidence="1">
    <name type="scientific">uncultured Caudovirales phage</name>
    <dbReference type="NCBI Taxonomy" id="2100421"/>
    <lineage>
        <taxon>Viruses</taxon>
        <taxon>Duplodnaviria</taxon>
        <taxon>Heunggongvirae</taxon>
        <taxon>Uroviricota</taxon>
        <taxon>Caudoviricetes</taxon>
        <taxon>Peduoviridae</taxon>
        <taxon>Maltschvirus</taxon>
        <taxon>Maltschvirus maltsch</taxon>
    </lineage>
</organism>
<reference evidence="1" key="1">
    <citation type="submission" date="2020-05" db="EMBL/GenBank/DDBJ databases">
        <authorList>
            <person name="Chiriac C."/>
            <person name="Salcher M."/>
            <person name="Ghai R."/>
            <person name="Kavagutti S V."/>
        </authorList>
    </citation>
    <scope>NUCLEOTIDE SEQUENCE</scope>
</reference>
<dbReference type="Pfam" id="PF22758">
    <property type="entry name" value="Phage_cement"/>
    <property type="match status" value="1"/>
</dbReference>
<gene>
    <name evidence="1" type="ORF">UFOVP150_84</name>
</gene>